<comment type="caution">
    <text evidence="1">The sequence shown here is derived from an EMBL/GenBank/DDBJ whole genome shotgun (WGS) entry which is preliminary data.</text>
</comment>
<organism evidence="1 2">
    <name type="scientific">Stutzerimonas tarimensis</name>
    <dbReference type="NCBI Taxonomy" id="1507735"/>
    <lineage>
        <taxon>Bacteria</taxon>
        <taxon>Pseudomonadati</taxon>
        <taxon>Pseudomonadota</taxon>
        <taxon>Gammaproteobacteria</taxon>
        <taxon>Pseudomonadales</taxon>
        <taxon>Pseudomonadaceae</taxon>
        <taxon>Stutzerimonas</taxon>
    </lineage>
</organism>
<accession>A0ABV7T9N7</accession>
<keyword evidence="2" id="KW-1185">Reference proteome</keyword>
<dbReference type="PROSITE" id="PS51257">
    <property type="entry name" value="PROKAR_LIPOPROTEIN"/>
    <property type="match status" value="1"/>
</dbReference>
<evidence type="ECO:0000313" key="1">
    <source>
        <dbReference type="EMBL" id="MFC3609011.1"/>
    </source>
</evidence>
<dbReference type="Proteomes" id="UP001595630">
    <property type="component" value="Unassembled WGS sequence"/>
</dbReference>
<sequence>MKSPLLLAGLLPLLAGCQALVGRDLPTPEHPGERWQGEVIRQDSRFWFSPCGDGRRFEVAGLDSLLQEAAERRFPLFLDMRARLGTSDATGADGRLTFTRLYRLENEGPGCADPNFRQMILRAGGHEPGWQIEISSQGLLLQRLGEAPRALPYLEEQLPEGRLSFSSEADGEQLELWIAPQRCEDNASGALTHLTATFQQGGQSYRGCAYLGGARSD</sequence>
<dbReference type="EMBL" id="JBHRXZ010000024">
    <property type="protein sequence ID" value="MFC3609011.1"/>
    <property type="molecule type" value="Genomic_DNA"/>
</dbReference>
<name>A0ABV7T9N7_9GAMM</name>
<dbReference type="RefSeq" id="WP_386366159.1">
    <property type="nucleotide sequence ID" value="NZ_JBHRXZ010000024.1"/>
</dbReference>
<gene>
    <name evidence="1" type="ORF">ACFOMF_14610</name>
</gene>
<reference evidence="2" key="1">
    <citation type="journal article" date="2019" name="Int. J. Syst. Evol. Microbiol.">
        <title>The Global Catalogue of Microorganisms (GCM) 10K type strain sequencing project: providing services to taxonomists for standard genome sequencing and annotation.</title>
        <authorList>
            <consortium name="The Broad Institute Genomics Platform"/>
            <consortium name="The Broad Institute Genome Sequencing Center for Infectious Disease"/>
            <person name="Wu L."/>
            <person name="Ma J."/>
        </authorList>
    </citation>
    <scope>NUCLEOTIDE SEQUENCE [LARGE SCALE GENOMIC DNA]</scope>
    <source>
        <strain evidence="2">KCTC 42447</strain>
    </source>
</reference>
<proteinExistence type="predicted"/>
<evidence type="ECO:0000313" key="2">
    <source>
        <dbReference type="Proteomes" id="UP001595630"/>
    </source>
</evidence>
<protein>
    <submittedName>
        <fullName evidence="1">COG3650 family protein</fullName>
    </submittedName>
</protein>